<evidence type="ECO:0000313" key="2">
    <source>
        <dbReference type="Proteomes" id="UP000019146"/>
    </source>
</evidence>
<name>A0A0P0R5G7_9BURK</name>
<proteinExistence type="predicted"/>
<protein>
    <submittedName>
        <fullName evidence="1">Uncharacterized protein</fullName>
    </submittedName>
</protein>
<gene>
    <name evidence="1" type="ORF">K788_0007998</name>
</gene>
<dbReference type="EMBL" id="CP012746">
    <property type="protein sequence ID" value="ALL63330.1"/>
    <property type="molecule type" value="Genomic_DNA"/>
</dbReference>
<dbReference type="KEGG" id="bcai:K788_0007998"/>
<dbReference type="Proteomes" id="UP000019146">
    <property type="component" value="Chromosome 1"/>
</dbReference>
<dbReference type="AlphaFoldDB" id="A0A0P0R5G7"/>
<organism evidence="1 2">
    <name type="scientific">Paraburkholderia caribensis MBA4</name>
    <dbReference type="NCBI Taxonomy" id="1323664"/>
    <lineage>
        <taxon>Bacteria</taxon>
        <taxon>Pseudomonadati</taxon>
        <taxon>Pseudomonadota</taxon>
        <taxon>Betaproteobacteria</taxon>
        <taxon>Burkholderiales</taxon>
        <taxon>Burkholderiaceae</taxon>
        <taxon>Paraburkholderia</taxon>
    </lineage>
</organism>
<evidence type="ECO:0000313" key="1">
    <source>
        <dbReference type="EMBL" id="ALL63330.1"/>
    </source>
</evidence>
<sequence length="51" mass="4774">MGAFAGARGDDGIGCAATLVAGAVSLVALASDGALHACAHISGHAMPVQAL</sequence>
<reference evidence="1 2" key="1">
    <citation type="journal article" date="2014" name="Genome Announc.">
        <title>Draft Genome Sequence of the Haloacid-Degrading Burkholderia caribensis Strain MBA4.</title>
        <authorList>
            <person name="Pan Y."/>
            <person name="Kong K.F."/>
            <person name="Tsang J.S."/>
        </authorList>
    </citation>
    <scope>NUCLEOTIDE SEQUENCE [LARGE SCALE GENOMIC DNA]</scope>
    <source>
        <strain evidence="1 2">MBA4</strain>
    </source>
</reference>
<accession>A0A0P0R5G7</accession>